<accession>A0A1K0GRD0</accession>
<sequence length="137" mass="15273">MCAMLCATLCTIFLALLSSFFTITFYPFFTITFSSSWFPTLPVVLIMACFSTKQAQLNSIIQTLEVSLPAELDHYAEDLQDPHFNVDDYDSSPDADNGATPLSASLIHMYTLIAQQQYSVSQICTQGHSKKLIELLD</sequence>
<evidence type="ECO:0000313" key="3">
    <source>
        <dbReference type="Proteomes" id="UP000179920"/>
    </source>
</evidence>
<gene>
    <name evidence="2" type="ORF">UBRO_20704</name>
</gene>
<evidence type="ECO:0000256" key="1">
    <source>
        <dbReference type="SAM" id="Phobius"/>
    </source>
</evidence>
<keyword evidence="1" id="KW-0812">Transmembrane</keyword>
<name>A0A1K0GRD0_9BASI</name>
<proteinExistence type="predicted"/>
<reference evidence="3" key="1">
    <citation type="submission" date="2016-04" db="EMBL/GenBank/DDBJ databases">
        <authorList>
            <person name="Guldener U."/>
            <person name="Guldener U."/>
        </authorList>
    </citation>
    <scope>NUCLEOTIDE SEQUENCE [LARGE SCALE GENOMIC DNA]</scope>
    <source>
        <strain evidence="3">UB2112</strain>
    </source>
</reference>
<evidence type="ECO:0000313" key="2">
    <source>
        <dbReference type="EMBL" id="SAM82636.1"/>
    </source>
</evidence>
<dbReference type="AlphaFoldDB" id="A0A1K0GRD0"/>
<keyword evidence="1" id="KW-1133">Transmembrane helix</keyword>
<organism evidence="2 3">
    <name type="scientific">Ustilago bromivora</name>
    <dbReference type="NCBI Taxonomy" id="307758"/>
    <lineage>
        <taxon>Eukaryota</taxon>
        <taxon>Fungi</taxon>
        <taxon>Dikarya</taxon>
        <taxon>Basidiomycota</taxon>
        <taxon>Ustilaginomycotina</taxon>
        <taxon>Ustilaginomycetes</taxon>
        <taxon>Ustilaginales</taxon>
        <taxon>Ustilaginaceae</taxon>
        <taxon>Ustilago</taxon>
    </lineage>
</organism>
<feature type="transmembrane region" description="Helical" evidence="1">
    <location>
        <begin position="31"/>
        <end position="50"/>
    </location>
</feature>
<dbReference type="Proteomes" id="UP000179920">
    <property type="component" value="Chromosome VIII"/>
</dbReference>
<keyword evidence="1" id="KW-0472">Membrane</keyword>
<protein>
    <submittedName>
        <fullName evidence="2">Uncharacterized protein</fullName>
    </submittedName>
</protein>
<dbReference type="EMBL" id="LT558124">
    <property type="protein sequence ID" value="SAM82636.1"/>
    <property type="molecule type" value="Genomic_DNA"/>
</dbReference>